<dbReference type="EMBL" id="JAADJZ010000004">
    <property type="protein sequence ID" value="KAF2876020.1"/>
    <property type="molecule type" value="Genomic_DNA"/>
</dbReference>
<name>A0A7C8MB81_9PLEO</name>
<organism evidence="1 2">
    <name type="scientific">Massariosphaeria phaeospora</name>
    <dbReference type="NCBI Taxonomy" id="100035"/>
    <lineage>
        <taxon>Eukaryota</taxon>
        <taxon>Fungi</taxon>
        <taxon>Dikarya</taxon>
        <taxon>Ascomycota</taxon>
        <taxon>Pezizomycotina</taxon>
        <taxon>Dothideomycetes</taxon>
        <taxon>Pleosporomycetidae</taxon>
        <taxon>Pleosporales</taxon>
        <taxon>Pleosporales incertae sedis</taxon>
        <taxon>Massariosphaeria</taxon>
    </lineage>
</organism>
<gene>
    <name evidence="1" type="ORF">BDV95DRAFT_563221</name>
</gene>
<accession>A0A7C8MB81</accession>
<dbReference type="AlphaFoldDB" id="A0A7C8MB81"/>
<dbReference type="Proteomes" id="UP000481861">
    <property type="component" value="Unassembled WGS sequence"/>
</dbReference>
<evidence type="ECO:0000313" key="2">
    <source>
        <dbReference type="Proteomes" id="UP000481861"/>
    </source>
</evidence>
<comment type="caution">
    <text evidence="1">The sequence shown here is derived from an EMBL/GenBank/DDBJ whole genome shotgun (WGS) entry which is preliminary data.</text>
</comment>
<sequence length="93" mass="9728">MVLRVTLFLSSSSYSFVPAHPFTVTNGAPSNVSYLLPAGIPSTATNGAPRNFSSSSLVSFLPSTVTNGAPGNASSSFLSFPSSQHIPGRYQWC</sequence>
<protein>
    <submittedName>
        <fullName evidence="1">Uncharacterized protein</fullName>
    </submittedName>
</protein>
<reference evidence="1 2" key="1">
    <citation type="submission" date="2020-01" db="EMBL/GenBank/DDBJ databases">
        <authorList>
            <consortium name="DOE Joint Genome Institute"/>
            <person name="Haridas S."/>
            <person name="Albert R."/>
            <person name="Binder M."/>
            <person name="Bloem J."/>
            <person name="Labutti K."/>
            <person name="Salamov A."/>
            <person name="Andreopoulos B."/>
            <person name="Baker S.E."/>
            <person name="Barry K."/>
            <person name="Bills G."/>
            <person name="Bluhm B.H."/>
            <person name="Cannon C."/>
            <person name="Castanera R."/>
            <person name="Culley D.E."/>
            <person name="Daum C."/>
            <person name="Ezra D."/>
            <person name="Gonzalez J.B."/>
            <person name="Henrissat B."/>
            <person name="Kuo A."/>
            <person name="Liang C."/>
            <person name="Lipzen A."/>
            <person name="Lutzoni F."/>
            <person name="Magnuson J."/>
            <person name="Mondo S."/>
            <person name="Nolan M."/>
            <person name="Ohm R."/>
            <person name="Pangilinan J."/>
            <person name="Park H.-J.H."/>
            <person name="Ramirez L."/>
            <person name="Alfaro M."/>
            <person name="Sun H."/>
            <person name="Tritt A."/>
            <person name="Yoshinaga Y."/>
            <person name="Zwiers L.-H.L."/>
            <person name="Turgeon B.G."/>
            <person name="Goodwin S.B."/>
            <person name="Spatafora J.W."/>
            <person name="Crous P.W."/>
            <person name="Grigoriev I.V."/>
        </authorList>
    </citation>
    <scope>NUCLEOTIDE SEQUENCE [LARGE SCALE GENOMIC DNA]</scope>
    <source>
        <strain evidence="1 2">CBS 611.86</strain>
    </source>
</reference>
<proteinExistence type="predicted"/>
<evidence type="ECO:0000313" key="1">
    <source>
        <dbReference type="EMBL" id="KAF2876020.1"/>
    </source>
</evidence>
<keyword evidence="2" id="KW-1185">Reference proteome</keyword>